<keyword evidence="3" id="KW-1185">Reference proteome</keyword>
<keyword evidence="1" id="KW-0175">Coiled coil</keyword>
<evidence type="ECO:0000256" key="1">
    <source>
        <dbReference type="SAM" id="Coils"/>
    </source>
</evidence>
<comment type="caution">
    <text evidence="2">The sequence shown here is derived from an EMBL/GenBank/DDBJ whole genome shotgun (WGS) entry which is preliminary data.</text>
</comment>
<sequence length="242" mass="28022">MTLEEAQEQIRYLKRLADQKAAEEKIKKSLQRINVEAQKAELAEYKARRTKMLEEYNHYIHFRAHPVIGKSGLVIRELEAGFFYFNANFDLVFQRESEFHKTSTVQLIKLFKHIKQDSPEAKEMYKIMKLEIESRGDVNRAREIVRTNSDGMGIDIQAECKASKGSEDQLSAKHQLMIKGLTDSIALASNLRDIEVRDIVKEVKDYLKTYSPAKMDIKCKWNLSVPPKCLGGKFHKDKAWAK</sequence>
<dbReference type="Proteomes" id="UP001151760">
    <property type="component" value="Unassembled WGS sequence"/>
</dbReference>
<dbReference type="EMBL" id="BQNB010011917">
    <property type="protein sequence ID" value="GJS96840.1"/>
    <property type="molecule type" value="Genomic_DNA"/>
</dbReference>
<reference evidence="2" key="2">
    <citation type="submission" date="2022-01" db="EMBL/GenBank/DDBJ databases">
        <authorList>
            <person name="Yamashiro T."/>
            <person name="Shiraishi A."/>
            <person name="Satake H."/>
            <person name="Nakayama K."/>
        </authorList>
    </citation>
    <scope>NUCLEOTIDE SEQUENCE</scope>
</reference>
<reference evidence="2" key="1">
    <citation type="journal article" date="2022" name="Int. J. Mol. Sci.">
        <title>Draft Genome of Tanacetum Coccineum: Genomic Comparison of Closely Related Tanacetum-Family Plants.</title>
        <authorList>
            <person name="Yamashiro T."/>
            <person name="Shiraishi A."/>
            <person name="Nakayama K."/>
            <person name="Satake H."/>
        </authorList>
    </citation>
    <scope>NUCLEOTIDE SEQUENCE</scope>
</reference>
<name>A0ABQ5A2L6_9ASTR</name>
<protein>
    <submittedName>
        <fullName evidence="2">Uncharacterized protein</fullName>
    </submittedName>
</protein>
<gene>
    <name evidence="2" type="ORF">Tco_0803808</name>
</gene>
<proteinExistence type="predicted"/>
<accession>A0ABQ5A2L6</accession>
<organism evidence="2 3">
    <name type="scientific">Tanacetum coccineum</name>
    <dbReference type="NCBI Taxonomy" id="301880"/>
    <lineage>
        <taxon>Eukaryota</taxon>
        <taxon>Viridiplantae</taxon>
        <taxon>Streptophyta</taxon>
        <taxon>Embryophyta</taxon>
        <taxon>Tracheophyta</taxon>
        <taxon>Spermatophyta</taxon>
        <taxon>Magnoliopsida</taxon>
        <taxon>eudicotyledons</taxon>
        <taxon>Gunneridae</taxon>
        <taxon>Pentapetalae</taxon>
        <taxon>asterids</taxon>
        <taxon>campanulids</taxon>
        <taxon>Asterales</taxon>
        <taxon>Asteraceae</taxon>
        <taxon>Asteroideae</taxon>
        <taxon>Anthemideae</taxon>
        <taxon>Anthemidinae</taxon>
        <taxon>Tanacetum</taxon>
    </lineage>
</organism>
<evidence type="ECO:0000313" key="2">
    <source>
        <dbReference type="EMBL" id="GJS96840.1"/>
    </source>
</evidence>
<feature type="coiled-coil region" evidence="1">
    <location>
        <begin position="3"/>
        <end position="55"/>
    </location>
</feature>
<evidence type="ECO:0000313" key="3">
    <source>
        <dbReference type="Proteomes" id="UP001151760"/>
    </source>
</evidence>